<dbReference type="AlphaFoldDB" id="A0ABD2W7A8"/>
<sequence length="106" mass="11561">MRAVYTYTHTTPHLSGSSTAAHAAAAAHRSLTAMLRPLSFCVPFFSSSFPRLFVAVVQCYENARESPRARERAGRDDDAKAAAVYKYTAAAAAAGRQQYDAQNFEL</sequence>
<dbReference type="Proteomes" id="UP001627154">
    <property type="component" value="Unassembled WGS sequence"/>
</dbReference>
<evidence type="ECO:0000313" key="2">
    <source>
        <dbReference type="Proteomes" id="UP001627154"/>
    </source>
</evidence>
<name>A0ABD2W7A8_9HYME</name>
<dbReference type="EMBL" id="JBJJXI010000125">
    <property type="protein sequence ID" value="KAL3388873.1"/>
    <property type="molecule type" value="Genomic_DNA"/>
</dbReference>
<keyword evidence="2" id="KW-1185">Reference proteome</keyword>
<organism evidence="1 2">
    <name type="scientific">Trichogramma kaykai</name>
    <dbReference type="NCBI Taxonomy" id="54128"/>
    <lineage>
        <taxon>Eukaryota</taxon>
        <taxon>Metazoa</taxon>
        <taxon>Ecdysozoa</taxon>
        <taxon>Arthropoda</taxon>
        <taxon>Hexapoda</taxon>
        <taxon>Insecta</taxon>
        <taxon>Pterygota</taxon>
        <taxon>Neoptera</taxon>
        <taxon>Endopterygota</taxon>
        <taxon>Hymenoptera</taxon>
        <taxon>Apocrita</taxon>
        <taxon>Proctotrupomorpha</taxon>
        <taxon>Chalcidoidea</taxon>
        <taxon>Trichogrammatidae</taxon>
        <taxon>Trichogramma</taxon>
    </lineage>
</organism>
<protein>
    <submittedName>
        <fullName evidence="1">Uncharacterized protein</fullName>
    </submittedName>
</protein>
<proteinExistence type="predicted"/>
<comment type="caution">
    <text evidence="1">The sequence shown here is derived from an EMBL/GenBank/DDBJ whole genome shotgun (WGS) entry which is preliminary data.</text>
</comment>
<gene>
    <name evidence="1" type="ORF">TKK_016051</name>
</gene>
<accession>A0ABD2W7A8</accession>
<evidence type="ECO:0000313" key="1">
    <source>
        <dbReference type="EMBL" id="KAL3388873.1"/>
    </source>
</evidence>
<reference evidence="1 2" key="1">
    <citation type="journal article" date="2024" name="bioRxiv">
        <title>A reference genome for Trichogramma kaykai: A tiny desert-dwelling parasitoid wasp with competing sex-ratio distorters.</title>
        <authorList>
            <person name="Culotta J."/>
            <person name="Lindsey A.R."/>
        </authorList>
    </citation>
    <scope>NUCLEOTIDE SEQUENCE [LARGE SCALE GENOMIC DNA]</scope>
    <source>
        <strain evidence="1 2">KSX58</strain>
    </source>
</reference>